<accession>A0A8J3JTP9</accession>
<feature type="domain" description="SGNH hydrolase-type esterase" evidence="1">
    <location>
        <begin position="11"/>
        <end position="196"/>
    </location>
</feature>
<evidence type="ECO:0000313" key="3">
    <source>
        <dbReference type="Proteomes" id="UP000601223"/>
    </source>
</evidence>
<dbReference type="InterPro" id="IPR051532">
    <property type="entry name" value="Ester_Hydrolysis_Enzymes"/>
</dbReference>
<dbReference type="GO" id="GO:0004622">
    <property type="term" value="F:phosphatidylcholine lysophospholipase activity"/>
    <property type="evidence" value="ECO:0007669"/>
    <property type="project" value="TreeGrafter"/>
</dbReference>
<dbReference type="InterPro" id="IPR013830">
    <property type="entry name" value="SGNH_hydro"/>
</dbReference>
<dbReference type="SUPFAM" id="SSF52266">
    <property type="entry name" value="SGNH hydrolase"/>
    <property type="match status" value="1"/>
</dbReference>
<dbReference type="Gene3D" id="3.40.50.1110">
    <property type="entry name" value="SGNH hydrolase"/>
    <property type="match status" value="1"/>
</dbReference>
<dbReference type="Pfam" id="PF13472">
    <property type="entry name" value="Lipase_GDSL_2"/>
    <property type="match status" value="1"/>
</dbReference>
<evidence type="ECO:0000259" key="1">
    <source>
        <dbReference type="Pfam" id="PF13472"/>
    </source>
</evidence>
<gene>
    <name evidence="2" type="ORF">Cba03nite_61770</name>
</gene>
<comment type="caution">
    <text evidence="2">The sequence shown here is derived from an EMBL/GenBank/DDBJ whole genome shotgun (WGS) entry which is preliminary data.</text>
</comment>
<protein>
    <submittedName>
        <fullName evidence="2">Lipase</fullName>
    </submittedName>
</protein>
<proteinExistence type="predicted"/>
<dbReference type="AlphaFoldDB" id="A0A8J3JTP9"/>
<organism evidence="2 3">
    <name type="scientific">Catellatospora bangladeshensis</name>
    <dbReference type="NCBI Taxonomy" id="310355"/>
    <lineage>
        <taxon>Bacteria</taxon>
        <taxon>Bacillati</taxon>
        <taxon>Actinomycetota</taxon>
        <taxon>Actinomycetes</taxon>
        <taxon>Micromonosporales</taxon>
        <taxon>Micromonosporaceae</taxon>
        <taxon>Catellatospora</taxon>
    </lineage>
</organism>
<reference evidence="2 3" key="1">
    <citation type="submission" date="2021-01" db="EMBL/GenBank/DDBJ databases">
        <title>Whole genome shotgun sequence of Catellatospora bangladeshensis NBRC 107357.</title>
        <authorList>
            <person name="Komaki H."/>
            <person name="Tamura T."/>
        </authorList>
    </citation>
    <scope>NUCLEOTIDE SEQUENCE [LARGE SCALE GENOMIC DNA]</scope>
    <source>
        <strain evidence="2 3">NBRC 107357</strain>
    </source>
</reference>
<sequence>MIFEKGQRVVFIGDSITDCGRRDHAAPYGNGYMSLVQAFVTAAHPELGLTWVNRGVSGDTVRDLAARWERDVIEQRPDWLSVKIGINDVWRFFQDRPDQAVPLDEYTTTLRGLLADTVERTGCRLILADPYLIESDHGDPQYVMTAEYAAVVRTLAADFGARHVAVQAAFDRVLASTTPVDWADDRIHPNLAGHAVIARAFLETLS</sequence>
<dbReference type="PANTHER" id="PTHR30383:SF5">
    <property type="entry name" value="SGNH HYDROLASE-TYPE ESTERASE DOMAIN-CONTAINING PROTEIN"/>
    <property type="match status" value="1"/>
</dbReference>
<evidence type="ECO:0000313" key="2">
    <source>
        <dbReference type="EMBL" id="GIF84828.1"/>
    </source>
</evidence>
<dbReference type="InterPro" id="IPR036514">
    <property type="entry name" value="SGNH_hydro_sf"/>
</dbReference>
<dbReference type="RefSeq" id="WP_203753715.1">
    <property type="nucleotide sequence ID" value="NZ_BONF01000041.1"/>
</dbReference>
<keyword evidence="3" id="KW-1185">Reference proteome</keyword>
<name>A0A8J3JTP9_9ACTN</name>
<dbReference type="EMBL" id="BONF01000041">
    <property type="protein sequence ID" value="GIF84828.1"/>
    <property type="molecule type" value="Genomic_DNA"/>
</dbReference>
<dbReference type="CDD" id="cd01834">
    <property type="entry name" value="SGNH_hydrolase_like_2"/>
    <property type="match status" value="1"/>
</dbReference>
<dbReference type="PANTHER" id="PTHR30383">
    <property type="entry name" value="THIOESTERASE 1/PROTEASE 1/LYSOPHOSPHOLIPASE L1"/>
    <property type="match status" value="1"/>
</dbReference>
<dbReference type="Proteomes" id="UP000601223">
    <property type="component" value="Unassembled WGS sequence"/>
</dbReference>